<organism evidence="2 4">
    <name type="scientific">Leptospira perolatii</name>
    <dbReference type="NCBI Taxonomy" id="2023191"/>
    <lineage>
        <taxon>Bacteria</taxon>
        <taxon>Pseudomonadati</taxon>
        <taxon>Spirochaetota</taxon>
        <taxon>Spirochaetia</taxon>
        <taxon>Leptospirales</taxon>
        <taxon>Leptospiraceae</taxon>
        <taxon>Leptospira</taxon>
    </lineage>
</organism>
<dbReference type="Proteomes" id="UP000231962">
    <property type="component" value="Unassembled WGS sequence"/>
</dbReference>
<dbReference type="SUPFAM" id="SSF49777">
    <property type="entry name" value="PEBP-like"/>
    <property type="match status" value="1"/>
</dbReference>
<proteinExistence type="predicted"/>
<comment type="caution">
    <text evidence="2">The sequence shown here is derived from an EMBL/GenBank/DDBJ whole genome shotgun (WGS) entry which is preliminary data.</text>
</comment>
<dbReference type="Gene3D" id="3.90.280.10">
    <property type="entry name" value="PEBP-like"/>
    <property type="match status" value="1"/>
</dbReference>
<protein>
    <submittedName>
        <fullName evidence="2">Kinase inhibitor</fullName>
    </submittedName>
</protein>
<dbReference type="AlphaFoldDB" id="A0A2M9ZQG4"/>
<dbReference type="CDD" id="cd00865">
    <property type="entry name" value="PEBP_bact_arch"/>
    <property type="match status" value="1"/>
</dbReference>
<keyword evidence="1" id="KW-0649">Protein kinase inhibitor</keyword>
<dbReference type="InterPro" id="IPR036610">
    <property type="entry name" value="PEBP-like_sf"/>
</dbReference>
<dbReference type="PANTHER" id="PTHR30289:SF1">
    <property type="entry name" value="PEBP (PHOSPHATIDYLETHANOLAMINE-BINDING PROTEIN) FAMILY PROTEIN"/>
    <property type="match status" value="1"/>
</dbReference>
<accession>A0A2M9ZQG4</accession>
<dbReference type="Pfam" id="PF01161">
    <property type="entry name" value="PBP"/>
    <property type="match status" value="1"/>
</dbReference>
<dbReference type="NCBIfam" id="TIGR00481">
    <property type="entry name" value="YbhB/YbcL family Raf kinase inhibitor-like protein"/>
    <property type="match status" value="1"/>
</dbReference>
<evidence type="ECO:0000313" key="2">
    <source>
        <dbReference type="EMBL" id="PJZ74284.1"/>
    </source>
</evidence>
<dbReference type="PANTHER" id="PTHR30289">
    <property type="entry name" value="UNCHARACTERIZED PROTEIN YBCL-RELATED"/>
    <property type="match status" value="1"/>
</dbReference>
<evidence type="ECO:0000313" key="4">
    <source>
        <dbReference type="Proteomes" id="UP000231990"/>
    </source>
</evidence>
<gene>
    <name evidence="1" type="ORF">CH360_05505</name>
    <name evidence="2" type="ORF">CH373_05085</name>
</gene>
<dbReference type="RefSeq" id="WP_100713017.1">
    <property type="nucleotide sequence ID" value="NZ_NPDY01000003.1"/>
</dbReference>
<name>A0A2M9ZQG4_9LEPT</name>
<dbReference type="InterPro" id="IPR005247">
    <property type="entry name" value="YbhB_YbcL/LppC-like"/>
</dbReference>
<dbReference type="Proteomes" id="UP000231990">
    <property type="component" value="Unassembled WGS sequence"/>
</dbReference>
<dbReference type="OrthoDB" id="9797506at2"/>
<sequence>MRSNLKAFGLFLFSLVLTGSIYAGDLKLSSTTIKEGSKISNSQVFNGFGCTGDNISPDLQWTGAPKDTKFFAVTMYDPDAPTGSGWWHWTVFNLPADTKGLALKAGTDPNQLPAGTVQGRTDFGKPGYGGPCPPTGDKPHHYIFKVFALKDKVPLDQDSPPAQVGYYVNSLKLAEGTLTAKYGR</sequence>
<keyword evidence="3" id="KW-1185">Reference proteome</keyword>
<dbReference type="EMBL" id="NPDY01000003">
    <property type="protein sequence ID" value="PJZ70448.1"/>
    <property type="molecule type" value="Genomic_DNA"/>
</dbReference>
<dbReference type="EMBL" id="NPDZ01000002">
    <property type="protein sequence ID" value="PJZ74284.1"/>
    <property type="molecule type" value="Genomic_DNA"/>
</dbReference>
<reference evidence="3 4" key="1">
    <citation type="submission" date="2017-07" db="EMBL/GenBank/DDBJ databases">
        <title>Leptospira spp. isolated from tropical soils.</title>
        <authorList>
            <person name="Thibeaux R."/>
            <person name="Iraola G."/>
            <person name="Ferres I."/>
            <person name="Bierque E."/>
            <person name="Girault D."/>
            <person name="Soupe-Gilbert M.-E."/>
            <person name="Picardeau M."/>
            <person name="Goarant C."/>
        </authorList>
    </citation>
    <scope>NUCLEOTIDE SEQUENCE [LARGE SCALE GENOMIC DNA]</scope>
    <source>
        <strain evidence="2 4">FH1-B-B1</strain>
        <strain evidence="1 3">FH1-B-C1</strain>
    </source>
</reference>
<evidence type="ECO:0000313" key="3">
    <source>
        <dbReference type="Proteomes" id="UP000231962"/>
    </source>
</evidence>
<dbReference type="InterPro" id="IPR008914">
    <property type="entry name" value="PEBP"/>
</dbReference>
<evidence type="ECO:0000313" key="1">
    <source>
        <dbReference type="EMBL" id="PJZ70448.1"/>
    </source>
</evidence>
<dbReference type="GO" id="GO:0004860">
    <property type="term" value="F:protein kinase inhibitor activity"/>
    <property type="evidence" value="ECO:0007669"/>
    <property type="project" value="UniProtKB-KW"/>
</dbReference>